<feature type="domain" description="GH10" evidence="15">
    <location>
        <begin position="57"/>
        <end position="353"/>
    </location>
</feature>
<feature type="domain" description="Fibronectin type-III" evidence="13">
    <location>
        <begin position="366"/>
        <end position="458"/>
    </location>
</feature>
<evidence type="ECO:0000256" key="11">
    <source>
        <dbReference type="SAM" id="MobiDB-lite"/>
    </source>
</evidence>
<name>A0A8J3KYE2_9ACTN</name>
<dbReference type="AlphaFoldDB" id="A0A8J3KYE2"/>
<protein>
    <recommendedName>
        <fullName evidence="10">Beta-xylanase</fullName>
        <ecNumber evidence="10">3.2.1.8</ecNumber>
    </recommendedName>
</protein>
<dbReference type="PRINTS" id="PR00134">
    <property type="entry name" value="GLHYDRLASE10"/>
</dbReference>
<dbReference type="SMART" id="SM00060">
    <property type="entry name" value="FN3"/>
    <property type="match status" value="2"/>
</dbReference>
<comment type="caution">
    <text evidence="16">The sequence shown here is derived from an EMBL/GenBank/DDBJ whole genome shotgun (WGS) entry which is preliminary data.</text>
</comment>
<dbReference type="PANTHER" id="PTHR31490:SF88">
    <property type="entry name" value="BETA-XYLANASE"/>
    <property type="match status" value="1"/>
</dbReference>
<dbReference type="GO" id="GO:0045493">
    <property type="term" value="P:xylan catabolic process"/>
    <property type="evidence" value="ECO:0007669"/>
    <property type="project" value="UniProtKB-KW"/>
</dbReference>
<keyword evidence="3" id="KW-0858">Xylan degradation</keyword>
<evidence type="ECO:0000256" key="12">
    <source>
        <dbReference type="SAM" id="SignalP"/>
    </source>
</evidence>
<dbReference type="Gene3D" id="2.60.40.290">
    <property type="match status" value="1"/>
</dbReference>
<comment type="similarity">
    <text evidence="2 10">Belongs to the glycosyl hydrolase 10 (cellulase F) family.</text>
</comment>
<dbReference type="PROSITE" id="PS51173">
    <property type="entry name" value="CBM2"/>
    <property type="match status" value="1"/>
</dbReference>
<dbReference type="PROSITE" id="PS50853">
    <property type="entry name" value="FN3"/>
    <property type="match status" value="2"/>
</dbReference>
<dbReference type="Pfam" id="PF00041">
    <property type="entry name" value="fn3"/>
    <property type="match status" value="2"/>
</dbReference>
<keyword evidence="6 10" id="KW-0119">Carbohydrate metabolism</keyword>
<accession>A0A8J3KYE2</accession>
<dbReference type="InterPro" id="IPR008965">
    <property type="entry name" value="CBM2/CBM3_carb-bd_dom_sf"/>
</dbReference>
<dbReference type="InterPro" id="IPR031158">
    <property type="entry name" value="GH10_AS"/>
</dbReference>
<comment type="catalytic activity">
    <reaction evidence="1 10">
        <text>Endohydrolysis of (1-&gt;4)-beta-D-xylosidic linkages in xylans.</text>
        <dbReference type="EC" id="3.2.1.8"/>
    </reaction>
</comment>
<evidence type="ECO:0000256" key="3">
    <source>
        <dbReference type="ARBA" id="ARBA00022651"/>
    </source>
</evidence>
<dbReference type="SUPFAM" id="SSF49265">
    <property type="entry name" value="Fibronectin type III"/>
    <property type="match status" value="1"/>
</dbReference>
<dbReference type="PANTHER" id="PTHR31490">
    <property type="entry name" value="GLYCOSYL HYDROLASE"/>
    <property type="match status" value="1"/>
</dbReference>
<feature type="chain" id="PRO_5038583900" description="Beta-xylanase" evidence="12">
    <location>
        <begin position="34"/>
        <end position="666"/>
    </location>
</feature>
<dbReference type="Proteomes" id="UP000630887">
    <property type="component" value="Unassembled WGS sequence"/>
</dbReference>
<feature type="signal peptide" evidence="12">
    <location>
        <begin position="1"/>
        <end position="33"/>
    </location>
</feature>
<evidence type="ECO:0000256" key="4">
    <source>
        <dbReference type="ARBA" id="ARBA00022729"/>
    </source>
</evidence>
<evidence type="ECO:0000256" key="5">
    <source>
        <dbReference type="ARBA" id="ARBA00022801"/>
    </source>
</evidence>
<evidence type="ECO:0000313" key="16">
    <source>
        <dbReference type="EMBL" id="GIG09185.1"/>
    </source>
</evidence>
<dbReference type="EMBL" id="BONI01000060">
    <property type="protein sequence ID" value="GIG09185.1"/>
    <property type="molecule type" value="Genomic_DNA"/>
</dbReference>
<dbReference type="PROSITE" id="PS00591">
    <property type="entry name" value="GH10_1"/>
    <property type="match status" value="1"/>
</dbReference>
<dbReference type="Pfam" id="PF00553">
    <property type="entry name" value="CBM_2"/>
    <property type="match status" value="1"/>
</dbReference>
<dbReference type="Gene3D" id="3.20.20.80">
    <property type="entry name" value="Glycosidases"/>
    <property type="match status" value="1"/>
</dbReference>
<dbReference type="InterPro" id="IPR012291">
    <property type="entry name" value="CBM2_carb-bd_dom_sf"/>
</dbReference>
<evidence type="ECO:0000256" key="9">
    <source>
        <dbReference type="PROSITE-ProRule" id="PRU10061"/>
    </source>
</evidence>
<organism evidence="16 17">
    <name type="scientific">Catellatospora coxensis</name>
    <dbReference type="NCBI Taxonomy" id="310354"/>
    <lineage>
        <taxon>Bacteria</taxon>
        <taxon>Bacillati</taxon>
        <taxon>Actinomycetota</taxon>
        <taxon>Actinomycetes</taxon>
        <taxon>Micromonosporales</taxon>
        <taxon>Micromonosporaceae</taxon>
        <taxon>Catellatospora</taxon>
    </lineage>
</organism>
<dbReference type="InterPro" id="IPR036116">
    <property type="entry name" value="FN3_sf"/>
</dbReference>
<keyword evidence="5 10" id="KW-0378">Hydrolase</keyword>
<gene>
    <name evidence="16" type="ORF">Cco03nite_58850</name>
</gene>
<sequence>MTPPRVPVRRSRRRLVQLAVVALLSTFAVPVLSASPASASGPLRTHAAARGKFIGFAAATSPLANEAAYRTIAQTEFNQITAENVMKWDTTESSDNNWNFSGADQIVNFAVANNQQVHGHTLVWHSQTPGWVQGLGATAMRTAMQDHIATLVGRYANNASVVSWDVVNEVFDENGGFRSSFWYNTLGQSFIADAFRYARAADPDARLCINDYNVEGINAKSTAMYNLVQSLRAQNVPVDCVGFQGHLATQYGFPSDLQQNMQRFAALGVQVRVTELDVRIVMPRSTAKDTTQATYYSNVVNACMAVTACAGVTIWGFTDKYSWVPDTFPSEGAALLYDANYQQKPAYTAVHNALDNGTSDTQAPSTPSSLAASGITSSSVNLSWTASTDNVGVAGYDILRAPGTSGGSFAQVGTSTTASFSNTGLSANTSYRYQVRARDAAGNVSAVSNTVTVTTTGGGTGDTQAPSTPGNLAASGTTSSSTNLSWTASTDDVGVTGYDILRAPGTSGGSFAQVGTSTTASFSNTGLSANTSYRYQVRARDAAGNVSAVSNTVTVTTTGGGTGGGCSVTATVQTQWNGGYVMQPITVTNTGTSAISSWTVTFTLPPGHTLVGQWNGVITTSGQTATAKNAAYNGSLAPGASTTFGFQVARPSGDNSTASGFTCATP</sequence>
<proteinExistence type="inferred from homology"/>
<feature type="active site" description="Nucleophile" evidence="9">
    <location>
        <position position="275"/>
    </location>
</feature>
<dbReference type="EC" id="3.2.1.8" evidence="10"/>
<keyword evidence="8 10" id="KW-0624">Polysaccharide degradation</keyword>
<keyword evidence="4 12" id="KW-0732">Signal</keyword>
<dbReference type="InterPro" id="IPR013783">
    <property type="entry name" value="Ig-like_fold"/>
</dbReference>
<evidence type="ECO:0000256" key="2">
    <source>
        <dbReference type="ARBA" id="ARBA00007495"/>
    </source>
</evidence>
<feature type="domain" description="Fibronectin type-III" evidence="13">
    <location>
        <begin position="468"/>
        <end position="560"/>
    </location>
</feature>
<dbReference type="CDD" id="cd00063">
    <property type="entry name" value="FN3"/>
    <property type="match status" value="2"/>
</dbReference>
<evidence type="ECO:0000256" key="7">
    <source>
        <dbReference type="ARBA" id="ARBA00023295"/>
    </source>
</evidence>
<keyword evidence="7 10" id="KW-0326">Glycosidase</keyword>
<evidence type="ECO:0000259" key="15">
    <source>
        <dbReference type="PROSITE" id="PS51760"/>
    </source>
</evidence>
<dbReference type="Pfam" id="PF00331">
    <property type="entry name" value="Glyco_hydro_10"/>
    <property type="match status" value="1"/>
</dbReference>
<reference evidence="16 17" key="1">
    <citation type="submission" date="2021-01" db="EMBL/GenBank/DDBJ databases">
        <title>Whole genome shotgun sequence of Catellatospora coxensis NBRC 107359.</title>
        <authorList>
            <person name="Komaki H."/>
            <person name="Tamura T."/>
        </authorList>
    </citation>
    <scope>NUCLEOTIDE SEQUENCE [LARGE SCALE GENOMIC DNA]</scope>
    <source>
        <strain evidence="16 17">NBRC 107359</strain>
    </source>
</reference>
<evidence type="ECO:0000256" key="10">
    <source>
        <dbReference type="RuleBase" id="RU361174"/>
    </source>
</evidence>
<dbReference type="GO" id="GO:0030247">
    <property type="term" value="F:polysaccharide binding"/>
    <property type="evidence" value="ECO:0007669"/>
    <property type="project" value="UniProtKB-UniRule"/>
</dbReference>
<evidence type="ECO:0000313" key="17">
    <source>
        <dbReference type="Proteomes" id="UP000630887"/>
    </source>
</evidence>
<evidence type="ECO:0000256" key="1">
    <source>
        <dbReference type="ARBA" id="ARBA00000681"/>
    </source>
</evidence>
<dbReference type="RefSeq" id="WP_203695882.1">
    <property type="nucleotide sequence ID" value="NZ_BAAALC010000056.1"/>
</dbReference>
<dbReference type="GO" id="GO:0031176">
    <property type="term" value="F:endo-1,4-beta-xylanase activity"/>
    <property type="evidence" value="ECO:0007669"/>
    <property type="project" value="UniProtKB-EC"/>
</dbReference>
<dbReference type="PROSITE" id="PS51318">
    <property type="entry name" value="TAT"/>
    <property type="match status" value="1"/>
</dbReference>
<dbReference type="SUPFAM" id="SSF49384">
    <property type="entry name" value="Carbohydrate-binding domain"/>
    <property type="match status" value="1"/>
</dbReference>
<feature type="region of interest" description="Disordered" evidence="11">
    <location>
        <begin position="455"/>
        <end position="486"/>
    </location>
</feature>
<evidence type="ECO:0000256" key="8">
    <source>
        <dbReference type="ARBA" id="ARBA00023326"/>
    </source>
</evidence>
<dbReference type="InterPro" id="IPR001919">
    <property type="entry name" value="CBD2"/>
</dbReference>
<feature type="domain" description="CBM2" evidence="14">
    <location>
        <begin position="559"/>
        <end position="666"/>
    </location>
</feature>
<dbReference type="SMART" id="SM00633">
    <property type="entry name" value="Glyco_10"/>
    <property type="match status" value="1"/>
</dbReference>
<feature type="compositionally biased region" description="Polar residues" evidence="11">
    <location>
        <begin position="462"/>
        <end position="486"/>
    </location>
</feature>
<evidence type="ECO:0000256" key="6">
    <source>
        <dbReference type="ARBA" id="ARBA00023277"/>
    </source>
</evidence>
<dbReference type="SUPFAM" id="SSF51445">
    <property type="entry name" value="(Trans)glycosidases"/>
    <property type="match status" value="1"/>
</dbReference>
<dbReference type="PROSITE" id="PS51760">
    <property type="entry name" value="GH10_2"/>
    <property type="match status" value="1"/>
</dbReference>
<dbReference type="SMART" id="SM00637">
    <property type="entry name" value="CBD_II"/>
    <property type="match status" value="1"/>
</dbReference>
<keyword evidence="17" id="KW-1185">Reference proteome</keyword>
<evidence type="ECO:0000259" key="14">
    <source>
        <dbReference type="PROSITE" id="PS51173"/>
    </source>
</evidence>
<evidence type="ECO:0000259" key="13">
    <source>
        <dbReference type="PROSITE" id="PS50853"/>
    </source>
</evidence>
<dbReference type="InterPro" id="IPR003961">
    <property type="entry name" value="FN3_dom"/>
</dbReference>
<dbReference type="Gene3D" id="2.60.40.10">
    <property type="entry name" value="Immunoglobulins"/>
    <property type="match status" value="2"/>
</dbReference>
<dbReference type="InterPro" id="IPR001000">
    <property type="entry name" value="GH10_dom"/>
</dbReference>
<dbReference type="InterPro" id="IPR044846">
    <property type="entry name" value="GH10"/>
</dbReference>
<dbReference type="InterPro" id="IPR017853">
    <property type="entry name" value="GH"/>
</dbReference>
<dbReference type="InterPro" id="IPR006311">
    <property type="entry name" value="TAT_signal"/>
</dbReference>